<accession>A0AAU9LD60</accession>
<gene>
    <name evidence="2" type="ORF">LVIROSA_LOCUS1887</name>
</gene>
<feature type="region of interest" description="Disordered" evidence="1">
    <location>
        <begin position="71"/>
        <end position="124"/>
    </location>
</feature>
<feature type="compositionally biased region" description="Basic and acidic residues" evidence="1">
    <location>
        <begin position="105"/>
        <end position="114"/>
    </location>
</feature>
<evidence type="ECO:0000313" key="2">
    <source>
        <dbReference type="EMBL" id="CAH1413948.1"/>
    </source>
</evidence>
<evidence type="ECO:0008006" key="4">
    <source>
        <dbReference type="Google" id="ProtNLM"/>
    </source>
</evidence>
<proteinExistence type="predicted"/>
<reference evidence="2 3" key="1">
    <citation type="submission" date="2022-01" db="EMBL/GenBank/DDBJ databases">
        <authorList>
            <person name="Xiong W."/>
            <person name="Schranz E."/>
        </authorList>
    </citation>
    <scope>NUCLEOTIDE SEQUENCE [LARGE SCALE GENOMIC DNA]</scope>
</reference>
<dbReference type="AlphaFoldDB" id="A0AAU9LD60"/>
<comment type="caution">
    <text evidence="2">The sequence shown here is derived from an EMBL/GenBank/DDBJ whole genome shotgun (WGS) entry which is preliminary data.</text>
</comment>
<organism evidence="2 3">
    <name type="scientific">Lactuca virosa</name>
    <dbReference type="NCBI Taxonomy" id="75947"/>
    <lineage>
        <taxon>Eukaryota</taxon>
        <taxon>Viridiplantae</taxon>
        <taxon>Streptophyta</taxon>
        <taxon>Embryophyta</taxon>
        <taxon>Tracheophyta</taxon>
        <taxon>Spermatophyta</taxon>
        <taxon>Magnoliopsida</taxon>
        <taxon>eudicotyledons</taxon>
        <taxon>Gunneridae</taxon>
        <taxon>Pentapetalae</taxon>
        <taxon>asterids</taxon>
        <taxon>campanulids</taxon>
        <taxon>Asterales</taxon>
        <taxon>Asteraceae</taxon>
        <taxon>Cichorioideae</taxon>
        <taxon>Cichorieae</taxon>
        <taxon>Lactucinae</taxon>
        <taxon>Lactuca</taxon>
    </lineage>
</organism>
<name>A0AAU9LD60_9ASTR</name>
<keyword evidence="3" id="KW-1185">Reference proteome</keyword>
<sequence>MPSLSYISFSLLSPLSSLSRRQNPKRPVCPHTIHMDDDGLNMRNWGYYEPSFKEHLGLQLMSPIVDHRDTKPFLSSRENPIIMNPNMTPYHRSSIPSEPPNPTSLHERWLDPKRKTPPYASRKP</sequence>
<dbReference type="Proteomes" id="UP001157418">
    <property type="component" value="Unassembled WGS sequence"/>
</dbReference>
<evidence type="ECO:0000256" key="1">
    <source>
        <dbReference type="SAM" id="MobiDB-lite"/>
    </source>
</evidence>
<evidence type="ECO:0000313" key="3">
    <source>
        <dbReference type="Proteomes" id="UP001157418"/>
    </source>
</evidence>
<dbReference type="EMBL" id="CAKMRJ010000001">
    <property type="protein sequence ID" value="CAH1413948.1"/>
    <property type="molecule type" value="Genomic_DNA"/>
</dbReference>
<protein>
    <recommendedName>
        <fullName evidence="4">GAGA-binding transcriptional activator</fullName>
    </recommendedName>
</protein>